<feature type="compositionally biased region" description="Basic and acidic residues" evidence="1">
    <location>
        <begin position="115"/>
        <end position="137"/>
    </location>
</feature>
<protein>
    <submittedName>
        <fullName evidence="3">AAA family ATPase</fullName>
    </submittedName>
</protein>
<dbReference type="EMBL" id="CP158374">
    <property type="protein sequence ID" value="XBX83739.1"/>
    <property type="molecule type" value="Genomic_DNA"/>
</dbReference>
<dbReference type="Pfam" id="PF13476">
    <property type="entry name" value="AAA_23"/>
    <property type="match status" value="1"/>
</dbReference>
<dbReference type="Gene3D" id="3.40.50.300">
    <property type="entry name" value="P-loop containing nucleotide triphosphate hydrolases"/>
    <property type="match status" value="1"/>
</dbReference>
<accession>A0AAU7WBP0</accession>
<dbReference type="InterPro" id="IPR027417">
    <property type="entry name" value="P-loop_NTPase"/>
</dbReference>
<dbReference type="InterPro" id="IPR038729">
    <property type="entry name" value="Rad50/SbcC_AAA"/>
</dbReference>
<dbReference type="GO" id="GO:0006302">
    <property type="term" value="P:double-strand break repair"/>
    <property type="evidence" value="ECO:0007669"/>
    <property type="project" value="InterPro"/>
</dbReference>
<name>A0AAU7WBP0_9MICO</name>
<gene>
    <name evidence="3" type="ORF">ABIQ69_07510</name>
</gene>
<dbReference type="GO" id="GO:0016887">
    <property type="term" value="F:ATP hydrolysis activity"/>
    <property type="evidence" value="ECO:0007669"/>
    <property type="project" value="InterPro"/>
</dbReference>
<evidence type="ECO:0000256" key="1">
    <source>
        <dbReference type="SAM" id="MobiDB-lite"/>
    </source>
</evidence>
<evidence type="ECO:0000313" key="3">
    <source>
        <dbReference type="EMBL" id="XBX83739.1"/>
    </source>
</evidence>
<feature type="domain" description="Rad50/SbcC-type AAA" evidence="2">
    <location>
        <begin position="45"/>
        <end position="77"/>
    </location>
</feature>
<proteinExistence type="predicted"/>
<dbReference type="RefSeq" id="WP_350349740.1">
    <property type="nucleotide sequence ID" value="NZ_CP158374.1"/>
</dbReference>
<sequence>MHAADDWLDDSRIVRRVVVDGAVELDPDTWPLTVPAVAQVVREGLDLGPGLTFLVGENGSGKSTLIEGLAMAYGLPAEGGSTKRRPCDSAVGVAARLLAARRTASGDAPAGLLPPRRDDARVRDLPRRPRRSERGPA</sequence>
<feature type="region of interest" description="Disordered" evidence="1">
    <location>
        <begin position="105"/>
        <end position="137"/>
    </location>
</feature>
<evidence type="ECO:0000259" key="2">
    <source>
        <dbReference type="Pfam" id="PF13476"/>
    </source>
</evidence>
<reference evidence="3" key="1">
    <citation type="submission" date="2024-05" db="EMBL/GenBank/DDBJ databases">
        <authorList>
            <person name="Yu L."/>
        </authorList>
    </citation>
    <scope>NUCLEOTIDE SEQUENCE</scope>
    <source>
        <strain evidence="3">G08B096</strain>
    </source>
</reference>
<dbReference type="SUPFAM" id="SSF52540">
    <property type="entry name" value="P-loop containing nucleoside triphosphate hydrolases"/>
    <property type="match status" value="1"/>
</dbReference>
<dbReference type="AlphaFoldDB" id="A0AAU7WBP0"/>
<organism evidence="3">
    <name type="scientific">Agromyces sp. G08B096</name>
    <dbReference type="NCBI Taxonomy" id="3156399"/>
    <lineage>
        <taxon>Bacteria</taxon>
        <taxon>Bacillati</taxon>
        <taxon>Actinomycetota</taxon>
        <taxon>Actinomycetes</taxon>
        <taxon>Micrococcales</taxon>
        <taxon>Microbacteriaceae</taxon>
        <taxon>Agromyces</taxon>
    </lineage>
</organism>